<dbReference type="eggNOG" id="COG0579">
    <property type="taxonomic scope" value="Bacteria"/>
</dbReference>
<name>I4YSJ8_9HYPH</name>
<comment type="cofactor">
    <cofactor evidence="1">
        <name>FAD</name>
        <dbReference type="ChEBI" id="CHEBI:57692"/>
    </cofactor>
</comment>
<evidence type="ECO:0000256" key="1">
    <source>
        <dbReference type="ARBA" id="ARBA00001974"/>
    </source>
</evidence>
<dbReference type="HOGENOM" id="CLU_024775_1_1_5"/>
<dbReference type="SUPFAM" id="SSF51905">
    <property type="entry name" value="FAD/NAD(P)-binding domain"/>
    <property type="match status" value="1"/>
</dbReference>
<feature type="domain" description="FAD dependent oxidoreductase" evidence="6">
    <location>
        <begin position="9"/>
        <end position="368"/>
    </location>
</feature>
<dbReference type="Proteomes" id="UP000003947">
    <property type="component" value="Unassembled WGS sequence"/>
</dbReference>
<protein>
    <submittedName>
        <fullName evidence="7">Putative dehydrogenase</fullName>
    </submittedName>
</protein>
<dbReference type="Pfam" id="PF01266">
    <property type="entry name" value="DAO"/>
    <property type="match status" value="1"/>
</dbReference>
<dbReference type="EMBL" id="JH660645">
    <property type="protein sequence ID" value="EIM26940.1"/>
    <property type="molecule type" value="Genomic_DNA"/>
</dbReference>
<proteinExistence type="inferred from homology"/>
<keyword evidence="4" id="KW-0560">Oxidoreductase</keyword>
<dbReference type="PATRIC" id="fig|864069.3.peg.3807"/>
<dbReference type="Gene3D" id="3.50.50.60">
    <property type="entry name" value="FAD/NAD(P)-binding domain"/>
    <property type="match status" value="1"/>
</dbReference>
<evidence type="ECO:0000313" key="8">
    <source>
        <dbReference type="Proteomes" id="UP000003947"/>
    </source>
</evidence>
<dbReference type="PANTHER" id="PTHR43104">
    <property type="entry name" value="L-2-HYDROXYGLUTARATE DEHYDROGENASE, MITOCHONDRIAL"/>
    <property type="match status" value="1"/>
</dbReference>
<dbReference type="PANTHER" id="PTHR43104:SF4">
    <property type="entry name" value="L-2-HYDROXYGLUTARATE DEHYDROGENASE, MITOCHONDRIAL"/>
    <property type="match status" value="1"/>
</dbReference>
<evidence type="ECO:0000256" key="2">
    <source>
        <dbReference type="ARBA" id="ARBA00022630"/>
    </source>
</evidence>
<reference evidence="7 8" key="1">
    <citation type="submission" date="2012-02" db="EMBL/GenBank/DDBJ databases">
        <title>Improved High-Quality Draft sequence of Microvirga sp. WSM3557.</title>
        <authorList>
            <consortium name="US DOE Joint Genome Institute"/>
            <person name="Lucas S."/>
            <person name="Han J."/>
            <person name="Lapidus A."/>
            <person name="Cheng J.-F."/>
            <person name="Goodwin L."/>
            <person name="Pitluck S."/>
            <person name="Peters L."/>
            <person name="Zhang X."/>
            <person name="Detter J.C."/>
            <person name="Han C."/>
            <person name="Tapia R."/>
            <person name="Land M."/>
            <person name="Hauser L."/>
            <person name="Kyrpides N."/>
            <person name="Ivanova N."/>
            <person name="Pagani I."/>
            <person name="Brau L."/>
            <person name="Yates R."/>
            <person name="O'Hara G."/>
            <person name="Rui T."/>
            <person name="Howieson J."/>
            <person name="Reeve W."/>
            <person name="Woyke T."/>
        </authorList>
    </citation>
    <scope>NUCLEOTIDE SEQUENCE [LARGE SCALE GENOMIC DNA]</scope>
    <source>
        <strain evidence="7 8">WSM3557</strain>
    </source>
</reference>
<evidence type="ECO:0000256" key="4">
    <source>
        <dbReference type="ARBA" id="ARBA00023002"/>
    </source>
</evidence>
<keyword evidence="3" id="KW-0274">FAD</keyword>
<gene>
    <name evidence="7" type="ORF">MicloDRAFT_00034930</name>
</gene>
<dbReference type="InterPro" id="IPR036188">
    <property type="entry name" value="FAD/NAD-bd_sf"/>
</dbReference>
<evidence type="ECO:0000259" key="6">
    <source>
        <dbReference type="Pfam" id="PF01266"/>
    </source>
</evidence>
<keyword evidence="8" id="KW-1185">Reference proteome</keyword>
<evidence type="ECO:0000256" key="5">
    <source>
        <dbReference type="ARBA" id="ARBA00037941"/>
    </source>
</evidence>
<dbReference type="GO" id="GO:0047545">
    <property type="term" value="F:(S)-2-hydroxyglutarate dehydrogenase activity"/>
    <property type="evidence" value="ECO:0007669"/>
    <property type="project" value="TreeGrafter"/>
</dbReference>
<dbReference type="Gene3D" id="3.30.9.10">
    <property type="entry name" value="D-Amino Acid Oxidase, subunit A, domain 2"/>
    <property type="match status" value="1"/>
</dbReference>
<dbReference type="AlphaFoldDB" id="I4YSJ8"/>
<dbReference type="InterPro" id="IPR006076">
    <property type="entry name" value="FAD-dep_OxRdtase"/>
</dbReference>
<keyword evidence="2" id="KW-0285">Flavoprotein</keyword>
<evidence type="ECO:0000313" key="7">
    <source>
        <dbReference type="EMBL" id="EIM26940.1"/>
    </source>
</evidence>
<sequence>MKDWEATIDVLVIGAGVVGLAVARALGLRGHGVIVAEATGGIGNGVSSRNSEVIHAGMYYPSGSLRARHCVEGRRELYAFCESHGVPHAKCGKLIVATNDLEQAKIEGIYEQGLANGVEGLAYLTAGEARALEPNLACTGAVLSRETGIVDSHALMLALQGDLENAGGVIAFQAPVERITRNGTGWDVHVGGSEPTDLTVDAVINAAGLGAQALARATEGYPEDRVPPLVLAKGNYFGCLGKPAFSRLIYPAPVDGGLGTHVTLDLAGRMRFGPDVEWIDREEYEVDPRRAESFYASIRRYWPGLPDGALVPDYSGIRPKLTGPGEKAADFMIDGPAEHGLPGLVHLFGIESPGLTSCLSIAEDVAERLSA</sequence>
<comment type="similarity">
    <text evidence="5">Belongs to the L2HGDH family.</text>
</comment>
<evidence type="ECO:0000256" key="3">
    <source>
        <dbReference type="ARBA" id="ARBA00022827"/>
    </source>
</evidence>
<dbReference type="STRING" id="864069.MicloDRAFT_00034930"/>
<accession>I4YSJ8</accession>
<organism evidence="7 8">
    <name type="scientific">Microvirga lotononidis</name>
    <dbReference type="NCBI Taxonomy" id="864069"/>
    <lineage>
        <taxon>Bacteria</taxon>
        <taxon>Pseudomonadati</taxon>
        <taxon>Pseudomonadota</taxon>
        <taxon>Alphaproteobacteria</taxon>
        <taxon>Hyphomicrobiales</taxon>
        <taxon>Methylobacteriaceae</taxon>
        <taxon>Microvirga</taxon>
    </lineage>
</organism>